<proteinExistence type="predicted"/>
<organism evidence="2 3">
    <name type="scientific">Eumeta variegata</name>
    <name type="common">Bagworm moth</name>
    <name type="synonym">Eumeta japonica</name>
    <dbReference type="NCBI Taxonomy" id="151549"/>
    <lineage>
        <taxon>Eukaryota</taxon>
        <taxon>Metazoa</taxon>
        <taxon>Ecdysozoa</taxon>
        <taxon>Arthropoda</taxon>
        <taxon>Hexapoda</taxon>
        <taxon>Insecta</taxon>
        <taxon>Pterygota</taxon>
        <taxon>Neoptera</taxon>
        <taxon>Endopterygota</taxon>
        <taxon>Lepidoptera</taxon>
        <taxon>Glossata</taxon>
        <taxon>Ditrysia</taxon>
        <taxon>Tineoidea</taxon>
        <taxon>Psychidae</taxon>
        <taxon>Oiketicinae</taxon>
        <taxon>Eumeta</taxon>
    </lineage>
</organism>
<protein>
    <submittedName>
        <fullName evidence="2">Uncharacterized protein</fullName>
    </submittedName>
</protein>
<comment type="caution">
    <text evidence="2">The sequence shown here is derived from an EMBL/GenBank/DDBJ whole genome shotgun (WGS) entry which is preliminary data.</text>
</comment>
<gene>
    <name evidence="2" type="ORF">EVAR_38793_1</name>
</gene>
<sequence length="79" mass="8514">MSRKVILAFDNVHNTRTLRPKVAATDKRQSVSDQRGSARAAAGAQGGPRGPGANARHSRTGNPPQPYTARFPILFPCFL</sequence>
<evidence type="ECO:0000256" key="1">
    <source>
        <dbReference type="SAM" id="MobiDB-lite"/>
    </source>
</evidence>
<evidence type="ECO:0000313" key="2">
    <source>
        <dbReference type="EMBL" id="GBP51399.1"/>
    </source>
</evidence>
<name>A0A4C1WM60_EUMVA</name>
<dbReference type="AlphaFoldDB" id="A0A4C1WM60"/>
<keyword evidence="3" id="KW-1185">Reference proteome</keyword>
<evidence type="ECO:0000313" key="3">
    <source>
        <dbReference type="Proteomes" id="UP000299102"/>
    </source>
</evidence>
<accession>A0A4C1WM60</accession>
<dbReference type="EMBL" id="BGZK01000580">
    <property type="protein sequence ID" value="GBP51399.1"/>
    <property type="molecule type" value="Genomic_DNA"/>
</dbReference>
<feature type="region of interest" description="Disordered" evidence="1">
    <location>
        <begin position="19"/>
        <end position="69"/>
    </location>
</feature>
<dbReference type="Proteomes" id="UP000299102">
    <property type="component" value="Unassembled WGS sequence"/>
</dbReference>
<feature type="compositionally biased region" description="Low complexity" evidence="1">
    <location>
        <begin position="34"/>
        <end position="43"/>
    </location>
</feature>
<reference evidence="2 3" key="1">
    <citation type="journal article" date="2019" name="Commun. Biol.">
        <title>The bagworm genome reveals a unique fibroin gene that provides high tensile strength.</title>
        <authorList>
            <person name="Kono N."/>
            <person name="Nakamura H."/>
            <person name="Ohtoshi R."/>
            <person name="Tomita M."/>
            <person name="Numata K."/>
            <person name="Arakawa K."/>
        </authorList>
    </citation>
    <scope>NUCLEOTIDE SEQUENCE [LARGE SCALE GENOMIC DNA]</scope>
</reference>